<evidence type="ECO:0000313" key="2">
    <source>
        <dbReference type="WBParaSite" id="MBELARI_LOCUS5475"/>
    </source>
</evidence>
<keyword evidence="1" id="KW-1185">Reference proteome</keyword>
<protein>
    <submittedName>
        <fullName evidence="2">Uncharacterized protein</fullName>
    </submittedName>
</protein>
<evidence type="ECO:0000313" key="1">
    <source>
        <dbReference type="Proteomes" id="UP000887575"/>
    </source>
</evidence>
<reference evidence="2" key="1">
    <citation type="submission" date="2024-02" db="UniProtKB">
        <authorList>
            <consortium name="WormBaseParasite"/>
        </authorList>
    </citation>
    <scope>IDENTIFICATION</scope>
</reference>
<dbReference type="Proteomes" id="UP000887575">
    <property type="component" value="Unassembled WGS sequence"/>
</dbReference>
<proteinExistence type="predicted"/>
<organism evidence="1 2">
    <name type="scientific">Mesorhabditis belari</name>
    <dbReference type="NCBI Taxonomy" id="2138241"/>
    <lineage>
        <taxon>Eukaryota</taxon>
        <taxon>Metazoa</taxon>
        <taxon>Ecdysozoa</taxon>
        <taxon>Nematoda</taxon>
        <taxon>Chromadorea</taxon>
        <taxon>Rhabditida</taxon>
        <taxon>Rhabditina</taxon>
        <taxon>Rhabditomorpha</taxon>
        <taxon>Rhabditoidea</taxon>
        <taxon>Rhabditidae</taxon>
        <taxon>Mesorhabditinae</taxon>
        <taxon>Mesorhabditis</taxon>
    </lineage>
</organism>
<dbReference type="AlphaFoldDB" id="A0AAF3FHY7"/>
<sequence length="80" mass="8902">MVYSKIYRESSNPNRLSIRRQQLLAMMSSKLMLLCLLVLFCGLMITVEGGCFDCARRICGPPCATSQSACQNCRQIDCGC</sequence>
<accession>A0AAF3FHY7</accession>
<dbReference type="WBParaSite" id="MBELARI_LOCUS5475">
    <property type="protein sequence ID" value="MBELARI_LOCUS5475"/>
    <property type="gene ID" value="MBELARI_LOCUS5475"/>
</dbReference>
<name>A0AAF3FHY7_9BILA</name>